<sequence>MELDEQQHATERQRCCLMGLQLLNIQNRDHYLSPPNGSRVPIGQADYKDNANGNDNHVSLEDGVIRGDSLKNELDMWEISSIAISKEAKHIVNSREEGKREFGAETTTPDDDYGLHESGMELSLPDSPFSSPIKASIVATEAHNCNINNNSPYMVASSLCPPSIYH</sequence>
<dbReference type="EnsemblPlants" id="LPERR11G01280.1">
    <property type="protein sequence ID" value="LPERR11G01280.1"/>
    <property type="gene ID" value="LPERR11G01280"/>
</dbReference>
<organism evidence="1 2">
    <name type="scientific">Leersia perrieri</name>
    <dbReference type="NCBI Taxonomy" id="77586"/>
    <lineage>
        <taxon>Eukaryota</taxon>
        <taxon>Viridiplantae</taxon>
        <taxon>Streptophyta</taxon>
        <taxon>Embryophyta</taxon>
        <taxon>Tracheophyta</taxon>
        <taxon>Spermatophyta</taxon>
        <taxon>Magnoliopsida</taxon>
        <taxon>Liliopsida</taxon>
        <taxon>Poales</taxon>
        <taxon>Poaceae</taxon>
        <taxon>BOP clade</taxon>
        <taxon>Oryzoideae</taxon>
        <taxon>Oryzeae</taxon>
        <taxon>Oryzinae</taxon>
        <taxon>Leersia</taxon>
    </lineage>
</organism>
<reference evidence="1 2" key="1">
    <citation type="submission" date="2012-08" db="EMBL/GenBank/DDBJ databases">
        <title>Oryza genome evolution.</title>
        <authorList>
            <person name="Wing R.A."/>
        </authorList>
    </citation>
    <scope>NUCLEOTIDE SEQUENCE</scope>
</reference>
<dbReference type="Proteomes" id="UP000032180">
    <property type="component" value="Chromosome 11"/>
</dbReference>
<dbReference type="Gramene" id="LPERR11G01280.1">
    <property type="protein sequence ID" value="LPERR11G01280.1"/>
    <property type="gene ID" value="LPERR11G01280"/>
</dbReference>
<protein>
    <submittedName>
        <fullName evidence="1">Uncharacterized protein</fullName>
    </submittedName>
</protein>
<evidence type="ECO:0000313" key="1">
    <source>
        <dbReference type="EnsemblPlants" id="LPERR11G01280.1"/>
    </source>
</evidence>
<proteinExistence type="predicted"/>
<evidence type="ECO:0000313" key="2">
    <source>
        <dbReference type="Proteomes" id="UP000032180"/>
    </source>
</evidence>
<accession>A0A0D9XNL0</accession>
<dbReference type="HOGENOM" id="CLU_1605116_0_0_1"/>
<reference evidence="2" key="2">
    <citation type="submission" date="2013-12" db="EMBL/GenBank/DDBJ databases">
        <authorList>
            <person name="Yu Y."/>
            <person name="Lee S."/>
            <person name="de Baynast K."/>
            <person name="Wissotski M."/>
            <person name="Liu L."/>
            <person name="Talag J."/>
            <person name="Goicoechea J."/>
            <person name="Angelova A."/>
            <person name="Jetty R."/>
            <person name="Kudrna D."/>
            <person name="Golser W."/>
            <person name="Rivera L."/>
            <person name="Zhang J."/>
            <person name="Wing R."/>
        </authorList>
    </citation>
    <scope>NUCLEOTIDE SEQUENCE</scope>
</reference>
<dbReference type="AlphaFoldDB" id="A0A0D9XNL0"/>
<reference evidence="1" key="3">
    <citation type="submission" date="2015-04" db="UniProtKB">
        <authorList>
            <consortium name="EnsemblPlants"/>
        </authorList>
    </citation>
    <scope>IDENTIFICATION</scope>
</reference>
<name>A0A0D9XNL0_9ORYZ</name>
<keyword evidence="2" id="KW-1185">Reference proteome</keyword>